<proteinExistence type="predicted"/>
<sequence>MMIVQLAKGSFPHVDVVEEIDREEGEHDHDHDDLIVDSSPSPSINQSQSRGKENRGANLIANSITELGNGFTKWLELSSRRLAEALRRMCLMTLGTL</sequence>
<keyword evidence="3" id="KW-1185">Reference proteome</keyword>
<dbReference type="AlphaFoldDB" id="A0AAN9JC04"/>
<reference evidence="2 3" key="1">
    <citation type="submission" date="2024-01" db="EMBL/GenBank/DDBJ databases">
        <title>The genomes of 5 underutilized Papilionoideae crops provide insights into root nodulation and disease resistance.</title>
        <authorList>
            <person name="Yuan L."/>
        </authorList>
    </citation>
    <scope>NUCLEOTIDE SEQUENCE [LARGE SCALE GENOMIC DNA]</scope>
    <source>
        <strain evidence="2">LY-2023</strain>
        <tissue evidence="2">Leaf</tissue>
    </source>
</reference>
<feature type="compositionally biased region" description="Low complexity" evidence="1">
    <location>
        <begin position="38"/>
        <end position="49"/>
    </location>
</feature>
<dbReference type="EMBL" id="JAYKXN010000004">
    <property type="protein sequence ID" value="KAK7294504.1"/>
    <property type="molecule type" value="Genomic_DNA"/>
</dbReference>
<organism evidence="2 3">
    <name type="scientific">Clitoria ternatea</name>
    <name type="common">Butterfly pea</name>
    <dbReference type="NCBI Taxonomy" id="43366"/>
    <lineage>
        <taxon>Eukaryota</taxon>
        <taxon>Viridiplantae</taxon>
        <taxon>Streptophyta</taxon>
        <taxon>Embryophyta</taxon>
        <taxon>Tracheophyta</taxon>
        <taxon>Spermatophyta</taxon>
        <taxon>Magnoliopsida</taxon>
        <taxon>eudicotyledons</taxon>
        <taxon>Gunneridae</taxon>
        <taxon>Pentapetalae</taxon>
        <taxon>rosids</taxon>
        <taxon>fabids</taxon>
        <taxon>Fabales</taxon>
        <taxon>Fabaceae</taxon>
        <taxon>Papilionoideae</taxon>
        <taxon>50 kb inversion clade</taxon>
        <taxon>NPAAA clade</taxon>
        <taxon>indigoferoid/millettioid clade</taxon>
        <taxon>Phaseoleae</taxon>
        <taxon>Clitoria</taxon>
    </lineage>
</organism>
<feature type="compositionally biased region" description="Basic and acidic residues" evidence="1">
    <location>
        <begin position="24"/>
        <end position="34"/>
    </location>
</feature>
<accession>A0AAN9JC04</accession>
<dbReference type="Proteomes" id="UP001359559">
    <property type="component" value="Unassembled WGS sequence"/>
</dbReference>
<protein>
    <submittedName>
        <fullName evidence="2">Uncharacterized protein</fullName>
    </submittedName>
</protein>
<gene>
    <name evidence="2" type="ORF">RJT34_17393</name>
</gene>
<evidence type="ECO:0000313" key="2">
    <source>
        <dbReference type="EMBL" id="KAK7294504.1"/>
    </source>
</evidence>
<comment type="caution">
    <text evidence="2">The sequence shown here is derived from an EMBL/GenBank/DDBJ whole genome shotgun (WGS) entry which is preliminary data.</text>
</comment>
<evidence type="ECO:0000256" key="1">
    <source>
        <dbReference type="SAM" id="MobiDB-lite"/>
    </source>
</evidence>
<evidence type="ECO:0000313" key="3">
    <source>
        <dbReference type="Proteomes" id="UP001359559"/>
    </source>
</evidence>
<feature type="region of interest" description="Disordered" evidence="1">
    <location>
        <begin position="18"/>
        <end position="56"/>
    </location>
</feature>
<name>A0AAN9JC04_CLITE</name>